<keyword evidence="3 6" id="KW-1133">Transmembrane helix</keyword>
<evidence type="ECO:0000259" key="7">
    <source>
        <dbReference type="Pfam" id="PF20684"/>
    </source>
</evidence>
<evidence type="ECO:0000256" key="4">
    <source>
        <dbReference type="ARBA" id="ARBA00023136"/>
    </source>
</evidence>
<dbReference type="EMBL" id="MU839839">
    <property type="protein sequence ID" value="KAK1752603.1"/>
    <property type="molecule type" value="Genomic_DNA"/>
</dbReference>
<feature type="domain" description="Rhodopsin" evidence="7">
    <location>
        <begin position="38"/>
        <end position="277"/>
    </location>
</feature>
<dbReference type="GO" id="GO:0016020">
    <property type="term" value="C:membrane"/>
    <property type="evidence" value="ECO:0007669"/>
    <property type="project" value="UniProtKB-SubCell"/>
</dbReference>
<evidence type="ECO:0000256" key="2">
    <source>
        <dbReference type="ARBA" id="ARBA00022692"/>
    </source>
</evidence>
<evidence type="ECO:0000313" key="8">
    <source>
        <dbReference type="EMBL" id="KAK1752603.1"/>
    </source>
</evidence>
<evidence type="ECO:0000313" key="9">
    <source>
        <dbReference type="Proteomes" id="UP001239445"/>
    </source>
</evidence>
<name>A0AAJ0B6I1_9PEZI</name>
<comment type="subcellular location">
    <subcellularLocation>
        <location evidence="1">Membrane</location>
        <topology evidence="1">Multi-pass membrane protein</topology>
    </subcellularLocation>
</comment>
<dbReference type="Proteomes" id="UP001239445">
    <property type="component" value="Unassembled WGS sequence"/>
</dbReference>
<keyword evidence="9" id="KW-1185">Reference proteome</keyword>
<feature type="transmembrane region" description="Helical" evidence="6">
    <location>
        <begin position="136"/>
        <end position="157"/>
    </location>
</feature>
<feature type="transmembrane region" description="Helical" evidence="6">
    <location>
        <begin position="55"/>
        <end position="75"/>
    </location>
</feature>
<organism evidence="8 9">
    <name type="scientific">Echria macrotheca</name>
    <dbReference type="NCBI Taxonomy" id="438768"/>
    <lineage>
        <taxon>Eukaryota</taxon>
        <taxon>Fungi</taxon>
        <taxon>Dikarya</taxon>
        <taxon>Ascomycota</taxon>
        <taxon>Pezizomycotina</taxon>
        <taxon>Sordariomycetes</taxon>
        <taxon>Sordariomycetidae</taxon>
        <taxon>Sordariales</taxon>
        <taxon>Schizotheciaceae</taxon>
        <taxon>Echria</taxon>
    </lineage>
</organism>
<evidence type="ECO:0000256" key="1">
    <source>
        <dbReference type="ARBA" id="ARBA00004141"/>
    </source>
</evidence>
<dbReference type="InterPro" id="IPR052337">
    <property type="entry name" value="SAT4-like"/>
</dbReference>
<dbReference type="Pfam" id="PF20684">
    <property type="entry name" value="Fung_rhodopsin"/>
    <property type="match status" value="1"/>
</dbReference>
<protein>
    <recommendedName>
        <fullName evidence="7">Rhodopsin domain-containing protein</fullName>
    </recommendedName>
</protein>
<evidence type="ECO:0000256" key="3">
    <source>
        <dbReference type="ARBA" id="ARBA00022989"/>
    </source>
</evidence>
<feature type="transmembrane region" description="Helical" evidence="6">
    <location>
        <begin position="253"/>
        <end position="272"/>
    </location>
</feature>
<feature type="transmembrane region" description="Helical" evidence="6">
    <location>
        <begin position="95"/>
        <end position="124"/>
    </location>
</feature>
<dbReference type="InterPro" id="IPR049326">
    <property type="entry name" value="Rhodopsin_dom_fungi"/>
</dbReference>
<evidence type="ECO:0000256" key="6">
    <source>
        <dbReference type="SAM" id="Phobius"/>
    </source>
</evidence>
<reference evidence="8" key="1">
    <citation type="submission" date="2023-06" db="EMBL/GenBank/DDBJ databases">
        <title>Genome-scale phylogeny and comparative genomics of the fungal order Sordariales.</title>
        <authorList>
            <consortium name="Lawrence Berkeley National Laboratory"/>
            <person name="Hensen N."/>
            <person name="Bonometti L."/>
            <person name="Westerberg I."/>
            <person name="Brannstrom I.O."/>
            <person name="Guillou S."/>
            <person name="Cros-Aarteil S."/>
            <person name="Calhoun S."/>
            <person name="Haridas S."/>
            <person name="Kuo A."/>
            <person name="Mondo S."/>
            <person name="Pangilinan J."/>
            <person name="Riley R."/>
            <person name="Labutti K."/>
            <person name="Andreopoulos B."/>
            <person name="Lipzen A."/>
            <person name="Chen C."/>
            <person name="Yanf M."/>
            <person name="Daum C."/>
            <person name="Ng V."/>
            <person name="Clum A."/>
            <person name="Steindorff A."/>
            <person name="Ohm R."/>
            <person name="Martin F."/>
            <person name="Silar P."/>
            <person name="Natvig D."/>
            <person name="Lalanne C."/>
            <person name="Gautier V."/>
            <person name="Ament-Velasquez S.L."/>
            <person name="Kruys A."/>
            <person name="Hutchinson M.I."/>
            <person name="Powell A.J."/>
            <person name="Barry K."/>
            <person name="Miller A.N."/>
            <person name="Grigoriev I.V."/>
            <person name="Debuchy R."/>
            <person name="Gladieux P."/>
            <person name="Thoren M.H."/>
            <person name="Johannesson H."/>
        </authorList>
    </citation>
    <scope>NUCLEOTIDE SEQUENCE</scope>
    <source>
        <strain evidence="8">PSN4</strain>
    </source>
</reference>
<keyword evidence="4 6" id="KW-0472">Membrane</keyword>
<dbReference type="PANTHER" id="PTHR33048">
    <property type="entry name" value="PTH11-LIKE INTEGRAL MEMBRANE PROTEIN (AFU_ORTHOLOGUE AFUA_5G11245)"/>
    <property type="match status" value="1"/>
</dbReference>
<dbReference type="AlphaFoldDB" id="A0AAJ0B6I1"/>
<keyword evidence="2 6" id="KW-0812">Transmembrane</keyword>
<feature type="transmembrane region" description="Helical" evidence="6">
    <location>
        <begin position="20"/>
        <end position="43"/>
    </location>
</feature>
<proteinExistence type="inferred from homology"/>
<feature type="transmembrane region" description="Helical" evidence="6">
    <location>
        <begin position="177"/>
        <end position="201"/>
    </location>
</feature>
<evidence type="ECO:0000256" key="5">
    <source>
        <dbReference type="ARBA" id="ARBA00038359"/>
    </source>
</evidence>
<comment type="caution">
    <text evidence="8">The sequence shown here is derived from an EMBL/GenBank/DDBJ whole genome shotgun (WGS) entry which is preliminary data.</text>
</comment>
<comment type="similarity">
    <text evidence="5">Belongs to the SAT4 family.</text>
</comment>
<sequence length="358" mass="39997">MTIIARFSDEFDNTADLIRSIVLACSLAPAFAALAVGLRFYTARAILRGLHKDDWLILAALVMSIGHAISTIIHTKHGLGLHVWEVQNKKETYRMYSLISIFPVAIFNNMSIMFTKSSILVFYLRFSMNKRFDYTIYAVLSIVIGYCLTGAFAFLYACRPINKFWDFWIPGSCISPNPWYGTLVALNVLTDAILLLLPIWLLKPLKSGAVQKAAIAAVMGTGGFVLGVSIYRLYLTIHYFDDIDFLHRFGVNYLWLVIEVNVAIICACLPCLRALAARAMPGVFSINLNAKPRGLDTIAVTNASTHTQECFQGTVNKPEPSPTMWIESRASSVFFDIEYGPGCGHETNNVWRPSSRQQ</sequence>
<gene>
    <name evidence="8" type="ORF">QBC47DRAFT_388961</name>
</gene>
<dbReference type="PANTHER" id="PTHR33048:SF55">
    <property type="entry name" value="INTEGRAL MEMBRANE PROTEIN"/>
    <property type="match status" value="1"/>
</dbReference>
<accession>A0AAJ0B6I1</accession>
<feature type="transmembrane region" description="Helical" evidence="6">
    <location>
        <begin position="213"/>
        <end position="233"/>
    </location>
</feature>